<dbReference type="EMBL" id="JAMPKM010000001">
    <property type="protein sequence ID" value="MEP0815701.1"/>
    <property type="molecule type" value="Genomic_DNA"/>
</dbReference>
<gene>
    <name evidence="11" type="ORF">NC998_01165</name>
</gene>
<evidence type="ECO:0000256" key="8">
    <source>
        <dbReference type="ARBA" id="ARBA00023239"/>
    </source>
</evidence>
<keyword evidence="12" id="KW-1185">Reference proteome</keyword>
<keyword evidence="9" id="KW-0704">Schiff base</keyword>
<evidence type="ECO:0000256" key="7">
    <source>
        <dbReference type="ARBA" id="ARBA00023145"/>
    </source>
</evidence>
<dbReference type="InterPro" id="IPR003826">
    <property type="entry name" value="AdoMetDC_fam_prok"/>
</dbReference>
<accession>A0ABV0J1R9</accession>
<evidence type="ECO:0000256" key="2">
    <source>
        <dbReference type="ARBA" id="ARBA00022691"/>
    </source>
</evidence>
<keyword evidence="8" id="KW-0456">Lyase</keyword>
<evidence type="ECO:0000256" key="6">
    <source>
        <dbReference type="ARBA" id="ARBA00023115"/>
    </source>
</evidence>
<dbReference type="Gene3D" id="3.60.90.10">
    <property type="entry name" value="S-adenosylmethionine decarboxylase"/>
    <property type="match status" value="1"/>
</dbReference>
<evidence type="ECO:0000313" key="12">
    <source>
        <dbReference type="Proteomes" id="UP001464891"/>
    </source>
</evidence>
<evidence type="ECO:0000256" key="10">
    <source>
        <dbReference type="ARBA" id="ARBA00023317"/>
    </source>
</evidence>
<keyword evidence="2" id="KW-0949">S-adenosyl-L-methionine</keyword>
<evidence type="ECO:0000256" key="4">
    <source>
        <dbReference type="ARBA" id="ARBA00022813"/>
    </source>
</evidence>
<dbReference type="PANTHER" id="PTHR33866:SF2">
    <property type="entry name" value="S-ADENOSYLMETHIONINE DECARBOXYLASE PROENZYME"/>
    <property type="match status" value="1"/>
</dbReference>
<proteinExistence type="predicted"/>
<keyword evidence="7" id="KW-0865">Zymogen</keyword>
<reference evidence="11 12" key="1">
    <citation type="submission" date="2022-04" db="EMBL/GenBank/DDBJ databases">
        <title>Positive selection, recombination, and allopatry shape intraspecific diversity of widespread and dominant cyanobacteria.</title>
        <authorList>
            <person name="Wei J."/>
            <person name="Shu W."/>
            <person name="Hu C."/>
        </authorList>
    </citation>
    <scope>NUCLEOTIDE SEQUENCE [LARGE SCALE GENOMIC DNA]</scope>
    <source>
        <strain evidence="11 12">GB2-A4</strain>
    </source>
</reference>
<keyword evidence="10" id="KW-0670">Pyruvate</keyword>
<name>A0ABV0J1R9_9CYAN</name>
<sequence length="123" mass="13373">MTTSTLSSHHLSAILPAAAAVYYWTEADFLSLLQSVVGQVGLTIVGELAFTFQPHGISAIAMLAESHVALHFWPEKGKVTVDIHVCDFEQGNQIKAEQLAQLLSLQITGESCVEHWHCLSITS</sequence>
<evidence type="ECO:0000313" key="11">
    <source>
        <dbReference type="EMBL" id="MEP0815701.1"/>
    </source>
</evidence>
<dbReference type="SUPFAM" id="SSF56276">
    <property type="entry name" value="S-adenosylmethionine decarboxylase"/>
    <property type="match status" value="1"/>
</dbReference>
<organism evidence="11 12">
    <name type="scientific">Trichocoleus desertorum GB2-A4</name>
    <dbReference type="NCBI Taxonomy" id="2933944"/>
    <lineage>
        <taxon>Bacteria</taxon>
        <taxon>Bacillati</taxon>
        <taxon>Cyanobacteriota</taxon>
        <taxon>Cyanophyceae</taxon>
        <taxon>Leptolyngbyales</taxon>
        <taxon>Trichocoleusaceae</taxon>
        <taxon>Trichocoleus</taxon>
    </lineage>
</organism>
<dbReference type="RefSeq" id="WP_190431245.1">
    <property type="nucleotide sequence ID" value="NZ_JAMPKM010000001.1"/>
</dbReference>
<evidence type="ECO:0000256" key="5">
    <source>
        <dbReference type="ARBA" id="ARBA00023066"/>
    </source>
</evidence>
<evidence type="ECO:0000256" key="9">
    <source>
        <dbReference type="ARBA" id="ARBA00023270"/>
    </source>
</evidence>
<keyword evidence="3" id="KW-0210">Decarboxylase</keyword>
<protein>
    <submittedName>
        <fullName evidence="11">S-adenosylmethionine decarboxylase</fullName>
    </submittedName>
</protein>
<comment type="caution">
    <text evidence="11">The sequence shown here is derived from an EMBL/GenBank/DDBJ whole genome shotgun (WGS) entry which is preliminary data.</text>
</comment>
<keyword evidence="5" id="KW-0745">Spermidine biosynthesis</keyword>
<dbReference type="PANTHER" id="PTHR33866">
    <property type="entry name" value="S-ADENOSYLMETHIONINE DECARBOXYLASE PROENZYME"/>
    <property type="match status" value="1"/>
</dbReference>
<keyword evidence="4" id="KW-0068">Autocatalytic cleavage</keyword>
<comment type="cofactor">
    <cofactor evidence="1">
        <name>pyruvate</name>
        <dbReference type="ChEBI" id="CHEBI:15361"/>
    </cofactor>
</comment>
<dbReference type="Pfam" id="PF02675">
    <property type="entry name" value="AdoMet_dc"/>
    <property type="match status" value="1"/>
</dbReference>
<evidence type="ECO:0000256" key="3">
    <source>
        <dbReference type="ARBA" id="ARBA00022793"/>
    </source>
</evidence>
<dbReference type="InterPro" id="IPR016067">
    <property type="entry name" value="S-AdoMet_deCO2ase_core"/>
</dbReference>
<dbReference type="Proteomes" id="UP001464891">
    <property type="component" value="Unassembled WGS sequence"/>
</dbReference>
<keyword evidence="6" id="KW-0620">Polyamine biosynthesis</keyword>
<evidence type="ECO:0000256" key="1">
    <source>
        <dbReference type="ARBA" id="ARBA00001928"/>
    </source>
</evidence>